<gene>
    <name evidence="2" type="ORF">DEO72_LG3g1025</name>
    <name evidence="3" type="ORF">DEO72_LG3g1026</name>
</gene>
<organism evidence="2 4">
    <name type="scientific">Vigna unguiculata</name>
    <name type="common">Cowpea</name>
    <dbReference type="NCBI Taxonomy" id="3917"/>
    <lineage>
        <taxon>Eukaryota</taxon>
        <taxon>Viridiplantae</taxon>
        <taxon>Streptophyta</taxon>
        <taxon>Embryophyta</taxon>
        <taxon>Tracheophyta</taxon>
        <taxon>Spermatophyta</taxon>
        <taxon>Magnoliopsida</taxon>
        <taxon>eudicotyledons</taxon>
        <taxon>Gunneridae</taxon>
        <taxon>Pentapetalae</taxon>
        <taxon>rosids</taxon>
        <taxon>fabids</taxon>
        <taxon>Fabales</taxon>
        <taxon>Fabaceae</taxon>
        <taxon>Papilionoideae</taxon>
        <taxon>50 kb inversion clade</taxon>
        <taxon>NPAAA clade</taxon>
        <taxon>indigoferoid/millettioid clade</taxon>
        <taxon>Phaseoleae</taxon>
        <taxon>Vigna</taxon>
    </lineage>
</organism>
<evidence type="ECO:0000256" key="1">
    <source>
        <dbReference type="SAM" id="MobiDB-lite"/>
    </source>
</evidence>
<sequence>MWGVRIKHRASSSATLIDVRDVNIPLGGSAIPFSRTHRNLNPIDHRLVAGPAVTVKGNADAAGVNRDASSPLRHDSIGLRSSAPKPPPRICDLYSLKLRLVAGDFLSSLLRFVPGCYGEYGCFAECCITATRE</sequence>
<reference evidence="2 4" key="1">
    <citation type="submission" date="2019-04" db="EMBL/GenBank/DDBJ databases">
        <title>An improved genome assembly and genetic linkage map for asparagus bean, Vigna unguiculata ssp. sesquipedialis.</title>
        <authorList>
            <person name="Xia Q."/>
            <person name="Zhang R."/>
            <person name="Dong Y."/>
        </authorList>
    </citation>
    <scope>NUCLEOTIDE SEQUENCE [LARGE SCALE GENOMIC DNA]</scope>
    <source>
        <tissue evidence="2">Leaf</tissue>
    </source>
</reference>
<evidence type="ECO:0000313" key="4">
    <source>
        <dbReference type="Proteomes" id="UP000501690"/>
    </source>
</evidence>
<keyword evidence="4" id="KW-1185">Reference proteome</keyword>
<dbReference type="EMBL" id="CP039347">
    <property type="protein sequence ID" value="QCD86502.1"/>
    <property type="molecule type" value="Genomic_DNA"/>
</dbReference>
<evidence type="ECO:0000313" key="3">
    <source>
        <dbReference type="EMBL" id="QCD86503.1"/>
    </source>
</evidence>
<name>A0A4D6LD39_VIGUN</name>
<dbReference type="AlphaFoldDB" id="A0A4D6LD39"/>
<dbReference type="Proteomes" id="UP000501690">
    <property type="component" value="Linkage Group LG3"/>
</dbReference>
<protein>
    <submittedName>
        <fullName evidence="2">Uncharacterized protein</fullName>
    </submittedName>
</protein>
<evidence type="ECO:0000313" key="2">
    <source>
        <dbReference type="EMBL" id="QCD86502.1"/>
    </source>
</evidence>
<accession>A0A4D6LD39</accession>
<feature type="region of interest" description="Disordered" evidence="1">
    <location>
        <begin position="62"/>
        <end position="83"/>
    </location>
</feature>
<dbReference type="EMBL" id="CP039347">
    <property type="protein sequence ID" value="QCD86503.1"/>
    <property type="molecule type" value="Genomic_DNA"/>
</dbReference>
<proteinExistence type="predicted"/>